<comment type="caution">
    <text evidence="1">The sequence shown here is derived from an EMBL/GenBank/DDBJ whole genome shotgun (WGS) entry which is preliminary data.</text>
</comment>
<dbReference type="PANTHER" id="PTHR42194">
    <property type="entry name" value="UPF0276 PROTEIN HI_1600"/>
    <property type="match status" value="1"/>
</dbReference>
<dbReference type="RefSeq" id="WP_173804856.1">
    <property type="nucleotide sequence ID" value="NZ_JABSNM010000005.1"/>
</dbReference>
<dbReference type="InterPro" id="IPR036237">
    <property type="entry name" value="Xyl_isomerase-like_sf"/>
</dbReference>
<dbReference type="Gene3D" id="3.20.20.150">
    <property type="entry name" value="Divalent-metal-dependent TIM barrel enzymes"/>
    <property type="match status" value="1"/>
</dbReference>
<gene>
    <name evidence="1" type="ORF">HNQ01_001620</name>
</gene>
<dbReference type="InterPro" id="IPR007801">
    <property type="entry name" value="MbnB/TglH/ChrH"/>
</dbReference>
<evidence type="ECO:0008006" key="3">
    <source>
        <dbReference type="Google" id="ProtNLM"/>
    </source>
</evidence>
<dbReference type="PANTHER" id="PTHR42194:SF1">
    <property type="entry name" value="UPF0276 PROTEIN HI_1600"/>
    <property type="match status" value="1"/>
</dbReference>
<dbReference type="Pfam" id="PF05114">
    <property type="entry name" value="MbnB_TglH_ChrH"/>
    <property type="match status" value="1"/>
</dbReference>
<name>A0ABX2G0S4_9BURK</name>
<dbReference type="EMBL" id="JABSNM010000005">
    <property type="protein sequence ID" value="NRT55890.1"/>
    <property type="molecule type" value="Genomic_DNA"/>
</dbReference>
<accession>A0ABX2G0S4</accession>
<protein>
    <recommendedName>
        <fullName evidence="3">DUF692 domain-containing protein</fullName>
    </recommendedName>
</protein>
<dbReference type="Proteomes" id="UP001516061">
    <property type="component" value="Unassembled WGS sequence"/>
</dbReference>
<sequence length="304" mass="31603">MRPPAFAPALVPAAGIGLRAPHLAEVRARQPELGFLEVHSENFFAEGGAARAALLGLRAEHAISLHGVGLSLGSATGLDTEHLECLAALVAAVEPVRVSDHASFARVDPGCGRPVWHGADLLPVAFTPGSLAVMVANVQRVQERLGRRLLVENLSASLAWADDTMAEADFLAELARRSGCGLLLDVNNLVVNALNAQPAGTPAAAADAEAGRRACAWIDRLAAAAPAGAVGEIHLAGYTVAGDGLVVDDHGSRVHAPVWPVYRHAVRRFGAVPTLIEWDTDLPALDVLLDEAACAQAAMSEVLA</sequence>
<proteinExistence type="predicted"/>
<dbReference type="SUPFAM" id="SSF51658">
    <property type="entry name" value="Xylose isomerase-like"/>
    <property type="match status" value="1"/>
</dbReference>
<keyword evidence="2" id="KW-1185">Reference proteome</keyword>
<evidence type="ECO:0000313" key="1">
    <source>
        <dbReference type="EMBL" id="NRT55890.1"/>
    </source>
</evidence>
<dbReference type="NCBIfam" id="NF003818">
    <property type="entry name" value="PRK05409.1"/>
    <property type="match status" value="1"/>
</dbReference>
<reference evidence="1 2" key="1">
    <citation type="submission" date="2020-05" db="EMBL/GenBank/DDBJ databases">
        <title>Genomic Encyclopedia of Type Strains, Phase IV (KMG-V): Genome sequencing to study the core and pangenomes of soil and plant-associated prokaryotes.</title>
        <authorList>
            <person name="Whitman W."/>
        </authorList>
    </citation>
    <scope>NUCLEOTIDE SEQUENCE [LARGE SCALE GENOMIC DNA]</scope>
    <source>
        <strain evidence="1 2">C29</strain>
    </source>
</reference>
<organism evidence="1 2">
    <name type="scientific">Sphaerotilus uruguayifluvii</name>
    <dbReference type="NCBI Taxonomy" id="2735897"/>
    <lineage>
        <taxon>Bacteria</taxon>
        <taxon>Pseudomonadati</taxon>
        <taxon>Pseudomonadota</taxon>
        <taxon>Betaproteobacteria</taxon>
        <taxon>Burkholderiales</taxon>
        <taxon>Sphaerotilaceae</taxon>
        <taxon>Sphaerotilus</taxon>
    </lineage>
</organism>
<evidence type="ECO:0000313" key="2">
    <source>
        <dbReference type="Proteomes" id="UP001516061"/>
    </source>
</evidence>